<gene>
    <name evidence="3" type="ORF">FSB_LOCUS43376</name>
</gene>
<evidence type="ECO:0000256" key="2">
    <source>
        <dbReference type="SAM" id="MobiDB-lite"/>
    </source>
</evidence>
<proteinExistence type="predicted"/>
<dbReference type="EMBL" id="OIVN01004112">
    <property type="protein sequence ID" value="SPD15494.1"/>
    <property type="molecule type" value="Genomic_DNA"/>
</dbReference>
<keyword evidence="1" id="KW-0175">Coiled coil</keyword>
<name>A0A2N9HUV9_FAGSY</name>
<sequence>MGEVWALALRVGKRLITTQDSLLGTSNIDVSAQIAHGLGAAVCLPEDIRAWNVMPSGKAFRHIARGLFTATQGILTMESQIYDLDKIIKDKDDDHAKAMAEVVEDNTTNYKKLEKEHHDTINKMKDTEEKARVEAELRSKSEVEVAELKEKVRLLEAECVKSIGLAREEGIKEGKQAGQQELLDQVRTDFQGVFNRGFWDGWKLALKKATVPRFSRWFLREKTPLPYPEAGLRASDAEEEDDEDDDGEAEVVSGEQDNAPGSSAFVPEDTSDPPAFVPKDTSDPSVSVPEDVPGSSAPSGPTLVDPAPPTET</sequence>
<evidence type="ECO:0000313" key="3">
    <source>
        <dbReference type="EMBL" id="SPD15494.1"/>
    </source>
</evidence>
<feature type="compositionally biased region" description="Acidic residues" evidence="2">
    <location>
        <begin position="237"/>
        <end position="249"/>
    </location>
</feature>
<organism evidence="3">
    <name type="scientific">Fagus sylvatica</name>
    <name type="common">Beechnut</name>
    <dbReference type="NCBI Taxonomy" id="28930"/>
    <lineage>
        <taxon>Eukaryota</taxon>
        <taxon>Viridiplantae</taxon>
        <taxon>Streptophyta</taxon>
        <taxon>Embryophyta</taxon>
        <taxon>Tracheophyta</taxon>
        <taxon>Spermatophyta</taxon>
        <taxon>Magnoliopsida</taxon>
        <taxon>eudicotyledons</taxon>
        <taxon>Gunneridae</taxon>
        <taxon>Pentapetalae</taxon>
        <taxon>rosids</taxon>
        <taxon>fabids</taxon>
        <taxon>Fagales</taxon>
        <taxon>Fagaceae</taxon>
        <taxon>Fagus</taxon>
    </lineage>
</organism>
<accession>A0A2N9HUV9</accession>
<feature type="region of interest" description="Disordered" evidence="2">
    <location>
        <begin position="227"/>
        <end position="312"/>
    </location>
</feature>
<protein>
    <submittedName>
        <fullName evidence="3">Uncharacterized protein</fullName>
    </submittedName>
</protein>
<feature type="coiled-coil region" evidence="1">
    <location>
        <begin position="110"/>
        <end position="158"/>
    </location>
</feature>
<evidence type="ECO:0000256" key="1">
    <source>
        <dbReference type="SAM" id="Coils"/>
    </source>
</evidence>
<reference evidence="3" key="1">
    <citation type="submission" date="2018-02" db="EMBL/GenBank/DDBJ databases">
        <authorList>
            <person name="Cohen D.B."/>
            <person name="Kent A.D."/>
        </authorList>
    </citation>
    <scope>NUCLEOTIDE SEQUENCE</scope>
</reference>
<dbReference type="AlphaFoldDB" id="A0A2N9HUV9"/>